<keyword evidence="1" id="KW-0472">Membrane</keyword>
<accession>A0ABM5P0Z7</accession>
<dbReference type="Proteomes" id="UP000018745">
    <property type="component" value="Chromosome"/>
</dbReference>
<dbReference type="EMBL" id="CP006935">
    <property type="protein sequence ID" value="AHC40101.1"/>
    <property type="molecule type" value="Genomic_DNA"/>
</dbReference>
<reference evidence="2 3" key="1">
    <citation type="journal article" date="2014" name="Genome Announc.">
        <title>Complete Genome Sequence of Mycoplasma ovis Strain Michigan, a Hemoplasma of Sheep with Two Distinct 16S rRNA Genes.</title>
        <authorList>
            <person name="Deshuillers P.L."/>
            <person name="Santos A.P."/>
            <person name="do Nascimento N.C."/>
            <person name="Hampel J.A."/>
            <person name="Bergin I.L."/>
            <person name="Dyson M.C."/>
            <person name="Messick J.B."/>
        </authorList>
    </citation>
    <scope>NUCLEOTIDE SEQUENCE [LARGE SCALE GENOMIC DNA]</scope>
    <source>
        <strain evidence="2 3">Michigan</strain>
    </source>
</reference>
<keyword evidence="1" id="KW-1133">Transmembrane helix</keyword>
<evidence type="ECO:0000313" key="3">
    <source>
        <dbReference type="Proteomes" id="UP000018745"/>
    </source>
</evidence>
<proteinExistence type="predicted"/>
<evidence type="ECO:0000256" key="1">
    <source>
        <dbReference type="SAM" id="Phobius"/>
    </source>
</evidence>
<organism evidence="2 3">
    <name type="scientific">Mycoplasma ovis str. Michigan</name>
    <dbReference type="NCBI Taxonomy" id="1415773"/>
    <lineage>
        <taxon>Bacteria</taxon>
        <taxon>Bacillati</taxon>
        <taxon>Mycoplasmatota</taxon>
        <taxon>Mollicutes</taxon>
        <taxon>Mycoplasmataceae</taxon>
        <taxon>Mycoplasma</taxon>
    </lineage>
</organism>
<keyword evidence="1" id="KW-0812">Transmembrane</keyword>
<sequence length="92" mass="10325">MIFVMKKLNNSEKREIKAGISAMSIATGLIAFTSIGELVLNLLHKYWPSSQKDTPTIAPVLPYSPDSPAAHEAWLKLQELEQKRLNSFLENN</sequence>
<evidence type="ECO:0000313" key="2">
    <source>
        <dbReference type="EMBL" id="AHC40101.1"/>
    </source>
</evidence>
<name>A0ABM5P0Z7_9MOLU</name>
<keyword evidence="3" id="KW-1185">Reference proteome</keyword>
<protein>
    <submittedName>
        <fullName evidence="2">Uncharacterized protein</fullName>
    </submittedName>
</protein>
<gene>
    <name evidence="2" type="ORF">OVS_00545</name>
</gene>
<feature type="transmembrane region" description="Helical" evidence="1">
    <location>
        <begin position="20"/>
        <end position="43"/>
    </location>
</feature>